<evidence type="ECO:0000313" key="2">
    <source>
        <dbReference type="Proteomes" id="UP001153334"/>
    </source>
</evidence>
<gene>
    <name evidence="1" type="ORF">ONZ43_g1340</name>
</gene>
<accession>A0ACC2J508</accession>
<sequence>MDSKTARYQSRILREMRNNAENPFSPPSSTGSHGTVTLTSHLSYVPDGESTRQPMLPIINTSALGRTFPEWKGHHGKENIRPEPEAQPQPEPEITNDNSSIFGPNSPRLRTNHQAPTVEDTMEVNPQPNPSSNPPRGNLTTLLDTLNTARSEKAQTEQESLKRSSQISPRSQLSARVAANAARRVSRHSHLDSQDTINRSIVNQTAHSFFVPNLNHLNDFVSGTLRWSSLRNGMPIFVKHVPPEEEEIFVSLDKIREEIQTLQEHDQLVSKQAEQLQDEVHELQSHVTKLKSRKDSAMGSDIDHSIIAQLTTHNTDLEEQISSLKARLDQANRKVSLNEIHNQSFVAERDEALQRVDEHVVTIKRLQTRNNAITQQKLELQQALQEAETELDSERVMLDTLHQKYETVSEEKKLLKQDNLGLERQNEDLFNNNRILQQKNSSLERENTSLRGKAAELQELVDELNKKLTQKTETHYTQESKSFVPNLGRSKLTKMSQNWESGGRRTVVSEMPAKAASSQIHLPDEDNNTRETDITRDSRRRYVQEPKGSIPALHKSKLTKMTQNWESGDRHTVVSEMSAKTTTSRTDLQMQDDYTQQIDLTREPQPDSDEENMTSALFIDDVTLDSNKKFSQKQKAKSTPTVRVLSPVLSVSEPSTQMEQAATGKQQETVPPPVLTQSAKRVLNNLCHDHECYNCLVCARIQSHRHESNGKCGKKTVRVDRPVPVTERAKQHVPSLGQDHEDQTLRPSQDPAIALAKVMKGLKDEERHIRTAIARKQAVYDECDAALNKRLWKQLDAEIRVLRKRRDLKRDQIYDLHDVLEGQKANAQLMSQEAIDMTITSVLGKDPSWNGIIDY</sequence>
<comment type="caution">
    <text evidence="1">The sequence shown here is derived from an EMBL/GenBank/DDBJ whole genome shotgun (WGS) entry which is preliminary data.</text>
</comment>
<protein>
    <submittedName>
        <fullName evidence="1">Uncharacterized protein</fullName>
    </submittedName>
</protein>
<evidence type="ECO:0000313" key="1">
    <source>
        <dbReference type="EMBL" id="KAJ8122477.1"/>
    </source>
</evidence>
<reference evidence="1" key="1">
    <citation type="submission" date="2022-11" db="EMBL/GenBank/DDBJ databases">
        <title>Genome Sequence of Nemania bipapillata.</title>
        <authorList>
            <person name="Buettner E."/>
        </authorList>
    </citation>
    <scope>NUCLEOTIDE SEQUENCE</scope>
    <source>
        <strain evidence="1">CP14</strain>
    </source>
</reference>
<proteinExistence type="predicted"/>
<organism evidence="1 2">
    <name type="scientific">Nemania bipapillata</name>
    <dbReference type="NCBI Taxonomy" id="110536"/>
    <lineage>
        <taxon>Eukaryota</taxon>
        <taxon>Fungi</taxon>
        <taxon>Dikarya</taxon>
        <taxon>Ascomycota</taxon>
        <taxon>Pezizomycotina</taxon>
        <taxon>Sordariomycetes</taxon>
        <taxon>Xylariomycetidae</taxon>
        <taxon>Xylariales</taxon>
        <taxon>Xylariaceae</taxon>
        <taxon>Nemania</taxon>
    </lineage>
</organism>
<name>A0ACC2J508_9PEZI</name>
<keyword evidence="2" id="KW-1185">Reference proteome</keyword>
<dbReference type="Proteomes" id="UP001153334">
    <property type="component" value="Unassembled WGS sequence"/>
</dbReference>
<dbReference type="EMBL" id="JAPESX010000226">
    <property type="protein sequence ID" value="KAJ8122477.1"/>
    <property type="molecule type" value="Genomic_DNA"/>
</dbReference>